<dbReference type="Pfam" id="PF02753">
    <property type="entry name" value="PapD_C"/>
    <property type="match status" value="1"/>
</dbReference>
<dbReference type="InterPro" id="IPR008962">
    <property type="entry name" value="PapD-like_sf"/>
</dbReference>
<name>A0ABY3SCF1_9ENTR</name>
<dbReference type="PRINTS" id="PR00969">
    <property type="entry name" value="CHAPERONPILI"/>
</dbReference>
<evidence type="ECO:0000256" key="1">
    <source>
        <dbReference type="ARBA" id="ARBA00004418"/>
    </source>
</evidence>
<keyword evidence="5" id="KW-0143">Chaperone</keyword>
<evidence type="ECO:0000313" key="9">
    <source>
        <dbReference type="EMBL" id="UGS43549.1"/>
    </source>
</evidence>
<feature type="domain" description="Pili assembly chaperone N-terminal" evidence="7">
    <location>
        <begin position="21"/>
        <end position="146"/>
    </location>
</feature>
<dbReference type="InterPro" id="IPR050643">
    <property type="entry name" value="Periplasmic_pilus_chap"/>
</dbReference>
<proteinExistence type="inferred from homology"/>
<feature type="domain" description="Pili assembly chaperone C-terminal" evidence="8">
    <location>
        <begin position="168"/>
        <end position="225"/>
    </location>
</feature>
<feature type="signal peptide" evidence="6">
    <location>
        <begin position="1"/>
        <end position="18"/>
    </location>
</feature>
<dbReference type="InterPro" id="IPR001829">
    <property type="entry name" value="Pili_assmbl_chaperone_bac"/>
</dbReference>
<keyword evidence="3 6" id="KW-0732">Signal</keyword>
<evidence type="ECO:0000313" key="10">
    <source>
        <dbReference type="Proteomes" id="UP001199659"/>
    </source>
</evidence>
<comment type="similarity">
    <text evidence="2">Belongs to the periplasmic pilus chaperone family.</text>
</comment>
<evidence type="ECO:0000256" key="4">
    <source>
        <dbReference type="ARBA" id="ARBA00022764"/>
    </source>
</evidence>
<dbReference type="Proteomes" id="UP001199659">
    <property type="component" value="Chromosome"/>
</dbReference>
<evidence type="ECO:0000259" key="8">
    <source>
        <dbReference type="Pfam" id="PF02753"/>
    </source>
</evidence>
<accession>A0ABY3SCF1</accession>
<dbReference type="RefSeq" id="WP_231826247.1">
    <property type="nucleotide sequence ID" value="NZ_CP087880.1"/>
</dbReference>
<dbReference type="SUPFAM" id="SSF49584">
    <property type="entry name" value="Periplasmic chaperone C-domain"/>
    <property type="match status" value="1"/>
</dbReference>
<evidence type="ECO:0000256" key="2">
    <source>
        <dbReference type="ARBA" id="ARBA00007399"/>
    </source>
</evidence>
<dbReference type="PANTHER" id="PTHR30251">
    <property type="entry name" value="PILUS ASSEMBLY CHAPERONE"/>
    <property type="match status" value="1"/>
</dbReference>
<dbReference type="EMBL" id="CP087880">
    <property type="protein sequence ID" value="UGS43549.1"/>
    <property type="molecule type" value="Genomic_DNA"/>
</dbReference>
<reference evidence="9 10" key="1">
    <citation type="journal article" date="2022" name="Int. J. Syst. Evol. Microbiol.">
        <title>Pseudocitrobacter corydidari sp. nov., isolated from the Asian emerald cockroach Corydidarum magnifica.</title>
        <authorList>
            <person name="Guzman J."/>
            <person name="Poehlein A."/>
            <person name="Glaeser S.P."/>
            <person name="Schwengers O."/>
            <person name="Blom J."/>
            <person name="Hollensteiner J."/>
            <person name="Kampfer P."/>
            <person name="Vilcinskas A."/>
        </authorList>
    </citation>
    <scope>NUCLEOTIDE SEQUENCE [LARGE SCALE GENOMIC DNA]</scope>
    <source>
        <strain evidence="9">G163CM</strain>
    </source>
</reference>
<dbReference type="SUPFAM" id="SSF49354">
    <property type="entry name" value="PapD-like"/>
    <property type="match status" value="1"/>
</dbReference>
<gene>
    <name evidence="9" type="primary">yehC_2</name>
    <name evidence="9" type="ORF">G163CM_43240</name>
</gene>
<dbReference type="InterPro" id="IPR036316">
    <property type="entry name" value="Pili_assmbl_chap_C_dom_sf"/>
</dbReference>
<protein>
    <submittedName>
        <fullName evidence="9">Fimbrial chaperone YehC</fullName>
    </submittedName>
</protein>
<sequence length="234" mass="25290">MKFVAALSGLLLSIPAFADSIIVNGTRFIYKENDKEVTVQLSNTADRPSLAQVWLDDGDPEATPDKISTPFIINPPVSRIDPHSGQVIRIKLNPGSRLSQTKESIWWLNVLDIPGSSKADKAPEGAGLFKMAVRSRFKLIYRPDSLSGRSSAIEKIKLQPAGSSLTMTNPTPFYITVATISPDGGEPINLDAVMLAPQSSQTISLRQTVHTGEKLMLEEINDYGALAKSKATAG</sequence>
<dbReference type="PANTHER" id="PTHR30251:SF2">
    <property type="entry name" value="FIMBRIAL CHAPERONE YADV-RELATED"/>
    <property type="match status" value="1"/>
</dbReference>
<dbReference type="InterPro" id="IPR016148">
    <property type="entry name" value="Pili_assmbl_chaperone_C"/>
</dbReference>
<dbReference type="Gene3D" id="2.60.40.10">
    <property type="entry name" value="Immunoglobulins"/>
    <property type="match status" value="2"/>
</dbReference>
<evidence type="ECO:0000259" key="7">
    <source>
        <dbReference type="Pfam" id="PF00345"/>
    </source>
</evidence>
<feature type="chain" id="PRO_5045700019" evidence="6">
    <location>
        <begin position="19"/>
        <end position="234"/>
    </location>
</feature>
<evidence type="ECO:0000256" key="6">
    <source>
        <dbReference type="SAM" id="SignalP"/>
    </source>
</evidence>
<keyword evidence="4" id="KW-0574">Periplasm</keyword>
<keyword evidence="10" id="KW-1185">Reference proteome</keyword>
<organism evidence="9 10">
    <name type="scientific">Pseudocitrobacter corydidari</name>
    <dbReference type="NCBI Taxonomy" id="2891570"/>
    <lineage>
        <taxon>Bacteria</taxon>
        <taxon>Pseudomonadati</taxon>
        <taxon>Pseudomonadota</taxon>
        <taxon>Gammaproteobacteria</taxon>
        <taxon>Enterobacterales</taxon>
        <taxon>Enterobacteriaceae</taxon>
        <taxon>Pseudocitrobacter</taxon>
    </lineage>
</organism>
<dbReference type="InterPro" id="IPR013783">
    <property type="entry name" value="Ig-like_fold"/>
</dbReference>
<evidence type="ECO:0000256" key="5">
    <source>
        <dbReference type="ARBA" id="ARBA00023186"/>
    </source>
</evidence>
<dbReference type="Pfam" id="PF00345">
    <property type="entry name" value="PapD_N"/>
    <property type="match status" value="1"/>
</dbReference>
<comment type="subcellular location">
    <subcellularLocation>
        <location evidence="1">Periplasm</location>
    </subcellularLocation>
</comment>
<evidence type="ECO:0000256" key="3">
    <source>
        <dbReference type="ARBA" id="ARBA00022729"/>
    </source>
</evidence>
<dbReference type="InterPro" id="IPR016147">
    <property type="entry name" value="Pili_assmbl_chaperone_N"/>
</dbReference>